<dbReference type="RefSeq" id="WP_173866028.1">
    <property type="nucleotide sequence ID" value="NZ_JAJEQE010000053.1"/>
</dbReference>
<protein>
    <submittedName>
        <fullName evidence="2">PHP domain-containing protein</fullName>
    </submittedName>
</protein>
<sequence length="281" mass="31616">MIDLHVHSTFSDGTLTPTQLVEHAMENHLTAFALTDHDTVDGLGEAFQAAEDKPIKVISGIEFSTEYNGQDIHIVGLDFDWHDTSFCQELDHFRNARFERNRKMAEKLADCGFPITIEALQEMFGDAVLTRAHFARFLYEKGCIPSMNDAFFHYIGNDGPCFVPREKVTPAMAVHLIHKLDGIAVLAHPMQYHLSDSQLKELIRTLKPEGLNGIEAMYSRHSVSQENRVRRLAQVMGLAVSGGSDFHGSNIPGIDLGVGRGNLRIPDTTFENLRKHRDRQY</sequence>
<dbReference type="Gene3D" id="3.20.20.140">
    <property type="entry name" value="Metal-dependent hydrolases"/>
    <property type="match status" value="1"/>
</dbReference>
<dbReference type="InterPro" id="IPR052018">
    <property type="entry name" value="PHP_domain"/>
</dbReference>
<dbReference type="EMBL" id="JAJEQE010000053">
    <property type="protein sequence ID" value="MCC2150040.1"/>
    <property type="molecule type" value="Genomic_DNA"/>
</dbReference>
<dbReference type="PANTHER" id="PTHR42924">
    <property type="entry name" value="EXONUCLEASE"/>
    <property type="match status" value="1"/>
</dbReference>
<dbReference type="InterPro" id="IPR004013">
    <property type="entry name" value="PHP_dom"/>
</dbReference>
<evidence type="ECO:0000313" key="3">
    <source>
        <dbReference type="Proteomes" id="UP001299235"/>
    </source>
</evidence>
<dbReference type="Pfam" id="PF02811">
    <property type="entry name" value="PHP"/>
    <property type="match status" value="1"/>
</dbReference>
<proteinExistence type="predicted"/>
<dbReference type="CDD" id="cd07438">
    <property type="entry name" value="PHP_HisPPase_AMP"/>
    <property type="match status" value="1"/>
</dbReference>
<dbReference type="InterPro" id="IPR003141">
    <property type="entry name" value="Pol/His_phosphatase_N"/>
</dbReference>
<evidence type="ECO:0000313" key="2">
    <source>
        <dbReference type="EMBL" id="MCC2150040.1"/>
    </source>
</evidence>
<organism evidence="2 3">
    <name type="scientific">Hominisplanchenecus faecis</name>
    <dbReference type="NCBI Taxonomy" id="2885351"/>
    <lineage>
        <taxon>Bacteria</taxon>
        <taxon>Bacillati</taxon>
        <taxon>Bacillota</taxon>
        <taxon>Clostridia</taxon>
        <taxon>Lachnospirales</taxon>
        <taxon>Lachnospiraceae</taxon>
        <taxon>Hominisplanchenecus</taxon>
    </lineage>
</organism>
<dbReference type="SMART" id="SM00481">
    <property type="entry name" value="POLIIIAc"/>
    <property type="match status" value="1"/>
</dbReference>
<dbReference type="SUPFAM" id="SSF89550">
    <property type="entry name" value="PHP domain-like"/>
    <property type="match status" value="1"/>
</dbReference>
<accession>A0ABS8EXW2</accession>
<gene>
    <name evidence="2" type="ORF">LKD42_12460</name>
</gene>
<dbReference type="Proteomes" id="UP001299235">
    <property type="component" value="Unassembled WGS sequence"/>
</dbReference>
<dbReference type="Gene3D" id="1.10.150.650">
    <property type="match status" value="1"/>
</dbReference>
<name>A0ABS8EXW2_9FIRM</name>
<feature type="domain" description="Polymerase/histidinol phosphatase N-terminal" evidence="1">
    <location>
        <begin position="2"/>
        <end position="67"/>
    </location>
</feature>
<comment type="caution">
    <text evidence="2">The sequence shown here is derived from an EMBL/GenBank/DDBJ whole genome shotgun (WGS) entry which is preliminary data.</text>
</comment>
<dbReference type="InterPro" id="IPR016195">
    <property type="entry name" value="Pol/histidinol_Pase-like"/>
</dbReference>
<evidence type="ECO:0000259" key="1">
    <source>
        <dbReference type="SMART" id="SM00481"/>
    </source>
</evidence>
<dbReference type="PANTHER" id="PTHR42924:SF3">
    <property type="entry name" value="POLYMERASE_HISTIDINOL PHOSPHATASE N-TERMINAL DOMAIN-CONTAINING PROTEIN"/>
    <property type="match status" value="1"/>
</dbReference>
<reference evidence="2 3" key="1">
    <citation type="submission" date="2021-10" db="EMBL/GenBank/DDBJ databases">
        <title>Anaerobic single-cell dispensing facilitates the cultivation of human gut bacteria.</title>
        <authorList>
            <person name="Afrizal A."/>
        </authorList>
    </citation>
    <scope>NUCLEOTIDE SEQUENCE [LARGE SCALE GENOMIC DNA]</scope>
    <source>
        <strain evidence="2 3">CLA-AA-H246</strain>
    </source>
</reference>
<keyword evidence="3" id="KW-1185">Reference proteome</keyword>